<reference evidence="1" key="1">
    <citation type="submission" date="2020-05" db="EMBL/GenBank/DDBJ databases">
        <title>Large-scale comparative analyses of tick genomes elucidate their genetic diversity and vector capacities.</title>
        <authorList>
            <person name="Jia N."/>
            <person name="Wang J."/>
            <person name="Shi W."/>
            <person name="Du L."/>
            <person name="Sun Y."/>
            <person name="Zhan W."/>
            <person name="Jiang J."/>
            <person name="Wang Q."/>
            <person name="Zhang B."/>
            <person name="Ji P."/>
            <person name="Sakyi L.B."/>
            <person name="Cui X."/>
            <person name="Yuan T."/>
            <person name="Jiang B."/>
            <person name="Yang W."/>
            <person name="Lam T.T.-Y."/>
            <person name="Chang Q."/>
            <person name="Ding S."/>
            <person name="Wang X."/>
            <person name="Zhu J."/>
            <person name="Ruan X."/>
            <person name="Zhao L."/>
            <person name="Wei J."/>
            <person name="Que T."/>
            <person name="Du C."/>
            <person name="Cheng J."/>
            <person name="Dai P."/>
            <person name="Han X."/>
            <person name="Huang E."/>
            <person name="Gao Y."/>
            <person name="Liu J."/>
            <person name="Shao H."/>
            <person name="Ye R."/>
            <person name="Li L."/>
            <person name="Wei W."/>
            <person name="Wang X."/>
            <person name="Wang C."/>
            <person name="Yang T."/>
            <person name="Huo Q."/>
            <person name="Li W."/>
            <person name="Guo W."/>
            <person name="Chen H."/>
            <person name="Zhou L."/>
            <person name="Ni X."/>
            <person name="Tian J."/>
            <person name="Zhou Y."/>
            <person name="Sheng Y."/>
            <person name="Liu T."/>
            <person name="Pan Y."/>
            <person name="Xia L."/>
            <person name="Li J."/>
            <person name="Zhao F."/>
            <person name="Cao W."/>
        </authorList>
    </citation>
    <scope>NUCLEOTIDE SEQUENCE</scope>
    <source>
        <strain evidence="1">Dsil-2018</strain>
    </source>
</reference>
<proteinExistence type="predicted"/>
<dbReference type="Proteomes" id="UP000821865">
    <property type="component" value="Chromosome 9"/>
</dbReference>
<dbReference type="EMBL" id="CM023478">
    <property type="protein sequence ID" value="KAH7933445.1"/>
    <property type="molecule type" value="Genomic_DNA"/>
</dbReference>
<name>A0ACB8C3R2_DERSI</name>
<evidence type="ECO:0000313" key="1">
    <source>
        <dbReference type="EMBL" id="KAH7933445.1"/>
    </source>
</evidence>
<evidence type="ECO:0000313" key="2">
    <source>
        <dbReference type="Proteomes" id="UP000821865"/>
    </source>
</evidence>
<sequence length="305" mass="33685">MQCLASIDDSHKQGAPRCAVYVKKELLQAEWIAAQLQFFPEQQSGFRCYRCTADSIADVVATLEDAKTCGDVAMLLLLDVENAFDGLPHTVVEAAMDGLGISGCLRGFVTAFLSGRTFRVRVGRELSEPRDITAGVPQGSVLSLFLFNMALAGLPASLPAAARFPTRCSIYADDVALWVRGPRWSIPAIRRSLQEALDAVVSYLGGIWLRRYTLVGFSEVLDRRPLHFVEPIPAYRICKACGLVPRMAAFLPCSHVICKTCYEQCRLSEDNSCPLDGNTFKDDDVDWRDFPVDVLLRRQASVDKG</sequence>
<comment type="caution">
    <text evidence="1">The sequence shown here is derived from an EMBL/GenBank/DDBJ whole genome shotgun (WGS) entry which is preliminary data.</text>
</comment>
<organism evidence="1 2">
    <name type="scientific">Dermacentor silvarum</name>
    <name type="common">Tick</name>
    <dbReference type="NCBI Taxonomy" id="543639"/>
    <lineage>
        <taxon>Eukaryota</taxon>
        <taxon>Metazoa</taxon>
        <taxon>Ecdysozoa</taxon>
        <taxon>Arthropoda</taxon>
        <taxon>Chelicerata</taxon>
        <taxon>Arachnida</taxon>
        <taxon>Acari</taxon>
        <taxon>Parasitiformes</taxon>
        <taxon>Ixodida</taxon>
        <taxon>Ixodoidea</taxon>
        <taxon>Ixodidae</taxon>
        <taxon>Rhipicephalinae</taxon>
        <taxon>Dermacentor</taxon>
    </lineage>
</organism>
<gene>
    <name evidence="1" type="ORF">HPB49_012557</name>
</gene>
<keyword evidence="2" id="KW-1185">Reference proteome</keyword>
<protein>
    <submittedName>
        <fullName evidence="1">Uncharacterized protein</fullName>
    </submittedName>
</protein>
<accession>A0ACB8C3R2</accession>